<dbReference type="Pfam" id="PF00072">
    <property type="entry name" value="Response_reg"/>
    <property type="match status" value="1"/>
</dbReference>
<dbReference type="Proteomes" id="UP001231587">
    <property type="component" value="Unassembled WGS sequence"/>
</dbReference>
<dbReference type="Proteomes" id="UP001138672">
    <property type="component" value="Unassembled WGS sequence"/>
</dbReference>
<feature type="domain" description="HTH luxR-type" evidence="3">
    <location>
        <begin position="134"/>
        <end position="199"/>
    </location>
</feature>
<evidence type="ECO:0000313" key="8">
    <source>
        <dbReference type="Proteomes" id="UP001231587"/>
    </source>
</evidence>
<dbReference type="Gene3D" id="3.40.50.2300">
    <property type="match status" value="1"/>
</dbReference>
<dbReference type="EMBL" id="JAGGJQ010000002">
    <property type="protein sequence ID" value="MBP1838933.1"/>
    <property type="molecule type" value="Genomic_DNA"/>
</dbReference>
<dbReference type="InterPro" id="IPR011006">
    <property type="entry name" value="CheY-like_superfamily"/>
</dbReference>
<dbReference type="Pfam" id="PF00196">
    <property type="entry name" value="GerE"/>
    <property type="match status" value="1"/>
</dbReference>
<dbReference type="SMART" id="SM00448">
    <property type="entry name" value="REC"/>
    <property type="match status" value="1"/>
</dbReference>
<dbReference type="PANTHER" id="PTHR43214">
    <property type="entry name" value="TWO-COMPONENT RESPONSE REGULATOR"/>
    <property type="match status" value="1"/>
</dbReference>
<accession>A0A9X0YJA5</accession>
<evidence type="ECO:0000313" key="5">
    <source>
        <dbReference type="EMBL" id="MBP1838933.1"/>
    </source>
</evidence>
<dbReference type="InterPro" id="IPR001789">
    <property type="entry name" value="Sig_transdc_resp-reg_receiver"/>
</dbReference>
<dbReference type="SUPFAM" id="SSF46894">
    <property type="entry name" value="C-terminal effector domain of the bipartite response regulators"/>
    <property type="match status" value="1"/>
</dbReference>
<evidence type="ECO:0000313" key="6">
    <source>
        <dbReference type="EMBL" id="MDQ0333710.1"/>
    </source>
</evidence>
<dbReference type="GO" id="GO:0000160">
    <property type="term" value="P:phosphorelay signal transduction system"/>
    <property type="evidence" value="ECO:0007669"/>
    <property type="project" value="InterPro"/>
</dbReference>
<keyword evidence="8" id="KW-1185">Reference proteome</keyword>
<feature type="modified residue" description="4-aspartylphosphate" evidence="2">
    <location>
        <position position="53"/>
    </location>
</feature>
<evidence type="ECO:0000256" key="2">
    <source>
        <dbReference type="PROSITE-ProRule" id="PRU00169"/>
    </source>
</evidence>
<dbReference type="EMBL" id="JAUSUU010000001">
    <property type="protein sequence ID" value="MDQ0333710.1"/>
    <property type="molecule type" value="Genomic_DNA"/>
</dbReference>
<dbReference type="SMART" id="SM00421">
    <property type="entry name" value="HTH_LUXR"/>
    <property type="match status" value="1"/>
</dbReference>
<dbReference type="AlphaFoldDB" id="A0A9X0YJA5"/>
<protein>
    <submittedName>
        <fullName evidence="5">DNA-binding NarL/FixJ family response regulator</fullName>
    </submittedName>
</protein>
<dbReference type="PANTHER" id="PTHR43214:SF43">
    <property type="entry name" value="TWO-COMPONENT RESPONSE REGULATOR"/>
    <property type="match status" value="1"/>
</dbReference>
<feature type="domain" description="Response regulatory" evidence="4">
    <location>
        <begin position="3"/>
        <end position="118"/>
    </location>
</feature>
<dbReference type="RefSeq" id="WP_057783857.1">
    <property type="nucleotide sequence ID" value="NZ_JAGGJQ010000002.1"/>
</dbReference>
<gene>
    <name evidence="5" type="ORF">J2Z56_000839</name>
    <name evidence="6" type="ORF">J2Z57_000132</name>
</gene>
<dbReference type="PROSITE" id="PS50043">
    <property type="entry name" value="HTH_LUXR_2"/>
    <property type="match status" value="1"/>
</dbReference>
<proteinExistence type="predicted"/>
<dbReference type="OrthoDB" id="2962330at2"/>
<dbReference type="Gene3D" id="1.10.10.10">
    <property type="entry name" value="Winged helix-like DNA-binding domain superfamily/Winged helix DNA-binding domain"/>
    <property type="match status" value="1"/>
</dbReference>
<dbReference type="InterPro" id="IPR036388">
    <property type="entry name" value="WH-like_DNA-bd_sf"/>
</dbReference>
<sequence length="205" mass="23693">MRRILLIEDELIVAMDIIKCLERKGNNKVFSARNYKESMALFLMEDINLVICDVNLNDVKDGIEIIEELMEIKNIPVVYLTAYDNTEIINRAKDTVPYAYLLKPYNELQLQMTIDLADINFKKKEEGHIAVEENIYKLEELTKREKEILLVIATGKTSKEIGDCLSISKHTVDQHKKNIKKKLNLSTIGELVSFIMTTHIEHAIR</sequence>
<reference evidence="5" key="1">
    <citation type="submission" date="2021-03" db="EMBL/GenBank/DDBJ databases">
        <title>Genomic Encyclopedia of Type Strains, Phase IV (KMG-IV): sequencing the most valuable type-strain genomes for metagenomic binning, comparative biology and taxonomic classification.</title>
        <authorList>
            <person name="Goeker M."/>
        </authorList>
    </citation>
    <scope>NUCLEOTIDE SEQUENCE</scope>
    <source>
        <strain evidence="5">DSM 15523</strain>
        <strain evidence="6 8">DSM 16476</strain>
    </source>
</reference>
<organism evidence="5 7">
    <name type="scientific">Formosa algae</name>
    <dbReference type="NCBI Taxonomy" id="225843"/>
    <lineage>
        <taxon>Bacteria</taxon>
        <taxon>Pseudomonadati</taxon>
        <taxon>Bacteroidota</taxon>
        <taxon>Flavobacteriia</taxon>
        <taxon>Flavobacteriales</taxon>
        <taxon>Flavobacteriaceae</taxon>
        <taxon>Formosa</taxon>
    </lineage>
</organism>
<evidence type="ECO:0000256" key="1">
    <source>
        <dbReference type="ARBA" id="ARBA00023125"/>
    </source>
</evidence>
<evidence type="ECO:0000313" key="7">
    <source>
        <dbReference type="Proteomes" id="UP001138672"/>
    </source>
</evidence>
<dbReference type="SUPFAM" id="SSF52172">
    <property type="entry name" value="CheY-like"/>
    <property type="match status" value="1"/>
</dbReference>
<dbReference type="PROSITE" id="PS00622">
    <property type="entry name" value="HTH_LUXR_1"/>
    <property type="match status" value="1"/>
</dbReference>
<keyword evidence="2" id="KW-0597">Phosphoprotein</keyword>
<dbReference type="InterPro" id="IPR016032">
    <property type="entry name" value="Sig_transdc_resp-reg_C-effctor"/>
</dbReference>
<keyword evidence="1 5" id="KW-0238">DNA-binding</keyword>
<dbReference type="InterPro" id="IPR039420">
    <property type="entry name" value="WalR-like"/>
</dbReference>
<name>A0A9X0YJA5_9FLAO</name>
<comment type="caution">
    <text evidence="5">The sequence shown here is derived from an EMBL/GenBank/DDBJ whole genome shotgun (WGS) entry which is preliminary data.</text>
</comment>
<dbReference type="GO" id="GO:0006355">
    <property type="term" value="P:regulation of DNA-templated transcription"/>
    <property type="evidence" value="ECO:0007669"/>
    <property type="project" value="InterPro"/>
</dbReference>
<dbReference type="PROSITE" id="PS50110">
    <property type="entry name" value="RESPONSE_REGULATORY"/>
    <property type="match status" value="1"/>
</dbReference>
<dbReference type="InterPro" id="IPR000792">
    <property type="entry name" value="Tscrpt_reg_LuxR_C"/>
</dbReference>
<dbReference type="PRINTS" id="PR00038">
    <property type="entry name" value="HTHLUXR"/>
</dbReference>
<dbReference type="GO" id="GO:0003677">
    <property type="term" value="F:DNA binding"/>
    <property type="evidence" value="ECO:0007669"/>
    <property type="project" value="UniProtKB-KW"/>
</dbReference>
<evidence type="ECO:0000259" key="3">
    <source>
        <dbReference type="PROSITE" id="PS50043"/>
    </source>
</evidence>
<evidence type="ECO:0000259" key="4">
    <source>
        <dbReference type="PROSITE" id="PS50110"/>
    </source>
</evidence>